<dbReference type="OrthoDB" id="1432999at2759"/>
<organism evidence="1 2">
    <name type="scientific">Phaseolus vulgaris</name>
    <name type="common">Kidney bean</name>
    <name type="synonym">French bean</name>
    <dbReference type="NCBI Taxonomy" id="3885"/>
    <lineage>
        <taxon>Eukaryota</taxon>
        <taxon>Viridiplantae</taxon>
        <taxon>Streptophyta</taxon>
        <taxon>Embryophyta</taxon>
        <taxon>Tracheophyta</taxon>
        <taxon>Spermatophyta</taxon>
        <taxon>Magnoliopsida</taxon>
        <taxon>eudicotyledons</taxon>
        <taxon>Gunneridae</taxon>
        <taxon>Pentapetalae</taxon>
        <taxon>rosids</taxon>
        <taxon>fabids</taxon>
        <taxon>Fabales</taxon>
        <taxon>Fabaceae</taxon>
        <taxon>Papilionoideae</taxon>
        <taxon>50 kb inversion clade</taxon>
        <taxon>NPAAA clade</taxon>
        <taxon>indigoferoid/millettioid clade</taxon>
        <taxon>Phaseoleae</taxon>
        <taxon>Phaseolus</taxon>
    </lineage>
</organism>
<proteinExistence type="predicted"/>
<gene>
    <name evidence="1" type="ORF">PHAVU_003G259800g</name>
</gene>
<evidence type="ECO:0000313" key="1">
    <source>
        <dbReference type="EMBL" id="ESW28108.1"/>
    </source>
</evidence>
<accession>V7CFH5</accession>
<protein>
    <submittedName>
        <fullName evidence="1">Uncharacterized protein</fullName>
    </submittedName>
</protein>
<dbReference type="Gramene" id="ESW28108">
    <property type="protein sequence ID" value="ESW28108"/>
    <property type="gene ID" value="PHAVU_003G259800g"/>
</dbReference>
<reference evidence="2" key="1">
    <citation type="journal article" date="2014" name="Nat. Genet.">
        <title>A reference genome for common bean and genome-wide analysis of dual domestications.</title>
        <authorList>
            <person name="Schmutz J."/>
            <person name="McClean P.E."/>
            <person name="Mamidi S."/>
            <person name="Wu G.A."/>
            <person name="Cannon S.B."/>
            <person name="Grimwood J."/>
            <person name="Jenkins J."/>
            <person name="Shu S."/>
            <person name="Song Q."/>
            <person name="Chavarro C."/>
            <person name="Torres-Torres M."/>
            <person name="Geffroy V."/>
            <person name="Moghaddam S.M."/>
            <person name="Gao D."/>
            <person name="Abernathy B."/>
            <person name="Barry K."/>
            <person name="Blair M."/>
            <person name="Brick M.A."/>
            <person name="Chovatia M."/>
            <person name="Gepts P."/>
            <person name="Goodstein D.M."/>
            <person name="Gonzales M."/>
            <person name="Hellsten U."/>
            <person name="Hyten D.L."/>
            <person name="Jia G."/>
            <person name="Kelly J.D."/>
            <person name="Kudrna D."/>
            <person name="Lee R."/>
            <person name="Richard M.M."/>
            <person name="Miklas P.N."/>
            <person name="Osorno J.M."/>
            <person name="Rodrigues J."/>
            <person name="Thareau V."/>
            <person name="Urrea C.A."/>
            <person name="Wang M."/>
            <person name="Yu Y."/>
            <person name="Zhang M."/>
            <person name="Wing R.A."/>
            <person name="Cregan P.B."/>
            <person name="Rokhsar D.S."/>
            <person name="Jackson S.A."/>
        </authorList>
    </citation>
    <scope>NUCLEOTIDE SEQUENCE [LARGE SCALE GENOMIC DNA]</scope>
    <source>
        <strain evidence="2">cv. G19833</strain>
    </source>
</reference>
<sequence length="161" mass="19285">MEKAKKTIMKSFNNNESKYKDVFRITDNRWTCQLHRPLHSTGHFLNPKFCYSSLEKEYDLEATNELCVCIRDSLKRNRMDHKMLHDLVYIKYNQQLAQRYNIRDEINLIVLNDINEWLVGPVDNEERANELLFCYDDPTLNWITIYEALGVEEPIIYTCNQ</sequence>
<dbReference type="EMBL" id="CM002290">
    <property type="protein sequence ID" value="ESW28108.1"/>
    <property type="molecule type" value="Genomic_DNA"/>
</dbReference>
<dbReference type="eggNOG" id="ENOG502QUNQ">
    <property type="taxonomic scope" value="Eukaryota"/>
</dbReference>
<keyword evidence="2" id="KW-1185">Reference proteome</keyword>
<dbReference type="Proteomes" id="UP000000226">
    <property type="component" value="Chromosome 3"/>
</dbReference>
<evidence type="ECO:0000313" key="2">
    <source>
        <dbReference type="Proteomes" id="UP000000226"/>
    </source>
</evidence>
<name>V7CFH5_PHAVU</name>
<dbReference type="OMA" id="NDINEWL"/>
<dbReference type="AlphaFoldDB" id="V7CFH5"/>